<dbReference type="AlphaFoldDB" id="A0A1Z5SRX1"/>
<gene>
    <name evidence="2" type="ORF">BTJ68_12709</name>
</gene>
<feature type="compositionally biased region" description="Low complexity" evidence="1">
    <location>
        <begin position="143"/>
        <end position="164"/>
    </location>
</feature>
<dbReference type="OrthoDB" id="4159781at2759"/>
<dbReference type="InParanoid" id="A0A1Z5SRX1"/>
<dbReference type="PANTHER" id="PTHR37540:SF5">
    <property type="entry name" value="TRANSCRIPTION FACTOR DOMAIN-CONTAINING PROTEIN"/>
    <property type="match status" value="1"/>
</dbReference>
<dbReference type="EMBL" id="MUNK01000295">
    <property type="protein sequence ID" value="OTA23457.1"/>
    <property type="molecule type" value="Genomic_DNA"/>
</dbReference>
<evidence type="ECO:0000313" key="3">
    <source>
        <dbReference type="Proteomes" id="UP000194280"/>
    </source>
</evidence>
<protein>
    <submittedName>
        <fullName evidence="2">Uncharacterized protein</fullName>
    </submittedName>
</protein>
<comment type="caution">
    <text evidence="2">The sequence shown here is derived from an EMBL/GenBank/DDBJ whole genome shotgun (WGS) entry which is preliminary data.</text>
</comment>
<reference evidence="2 3" key="1">
    <citation type="submission" date="2017-01" db="EMBL/GenBank/DDBJ databases">
        <title>The recent genome duplication of the halophilic yeast Hortaea werneckii: insights from long-read sequencing.</title>
        <authorList>
            <person name="Sinha S."/>
            <person name="Flibotte S."/>
            <person name="Neira M."/>
            <person name="Lenassi M."/>
            <person name="Gostincar C."/>
            <person name="Stajich J.E."/>
            <person name="Nislow C.E."/>
        </authorList>
    </citation>
    <scope>NUCLEOTIDE SEQUENCE [LARGE SCALE GENOMIC DNA]</scope>
    <source>
        <strain evidence="2 3">EXF-2000</strain>
    </source>
</reference>
<dbReference type="Pfam" id="PF11951">
    <property type="entry name" value="Fungal_trans_2"/>
    <property type="match status" value="1"/>
</dbReference>
<feature type="compositionally biased region" description="Basic residues" evidence="1">
    <location>
        <begin position="77"/>
        <end position="91"/>
    </location>
</feature>
<keyword evidence="3" id="KW-1185">Reference proteome</keyword>
<feature type="region of interest" description="Disordered" evidence="1">
    <location>
        <begin position="1"/>
        <end position="167"/>
    </location>
</feature>
<dbReference type="Proteomes" id="UP000194280">
    <property type="component" value="Unassembled WGS sequence"/>
</dbReference>
<feature type="compositionally biased region" description="Low complexity" evidence="1">
    <location>
        <begin position="28"/>
        <end position="59"/>
    </location>
</feature>
<dbReference type="PANTHER" id="PTHR37540">
    <property type="entry name" value="TRANSCRIPTION FACTOR (ACR-2), PUTATIVE-RELATED-RELATED"/>
    <property type="match status" value="1"/>
</dbReference>
<dbReference type="STRING" id="1157616.A0A1Z5SRX1"/>
<sequence length="367" mass="40395">MLATHNAFTTSHFSNQTPAMASKRAAETSRTQSGASSATSRSEASSGSKPSSPSEQQKSQIDFQFLNFSHPSDAKASRARRTVRSHVTRQQHAREQQHRAQSYHGQASEPAQVPESSRRHAVTMPSERPTTLELPESSRMNFPLALSPEDSSPSPSPLVSPSHSPGDRVDAADVYPEAWLPHIPRVLEGYLSNLVVDIPGVDPATVRELLRTRFYPFITTDAATMHTVILVAASRFTKLHGVHSHGIELLSLRGMAIREINAALEDPRRATSDQLVTAVAKMASYEALFGDRNVCHTHMTALLRMVTLRGGLPQLGLDGLLERLLLWIDANATCIMDKPKHYFDKDAFPTTAVHPRPHPQKYVPNNA</sequence>
<feature type="compositionally biased region" description="Polar residues" evidence="1">
    <location>
        <begin position="60"/>
        <end position="70"/>
    </location>
</feature>
<proteinExistence type="predicted"/>
<evidence type="ECO:0000256" key="1">
    <source>
        <dbReference type="SAM" id="MobiDB-lite"/>
    </source>
</evidence>
<evidence type="ECO:0000313" key="2">
    <source>
        <dbReference type="EMBL" id="OTA23457.1"/>
    </source>
</evidence>
<organism evidence="2 3">
    <name type="scientific">Hortaea werneckii EXF-2000</name>
    <dbReference type="NCBI Taxonomy" id="1157616"/>
    <lineage>
        <taxon>Eukaryota</taxon>
        <taxon>Fungi</taxon>
        <taxon>Dikarya</taxon>
        <taxon>Ascomycota</taxon>
        <taxon>Pezizomycotina</taxon>
        <taxon>Dothideomycetes</taxon>
        <taxon>Dothideomycetidae</taxon>
        <taxon>Mycosphaerellales</taxon>
        <taxon>Teratosphaeriaceae</taxon>
        <taxon>Hortaea</taxon>
    </lineage>
</organism>
<name>A0A1Z5SRX1_HORWE</name>
<accession>A0A1Z5SRX1</accession>
<dbReference type="InterPro" id="IPR021858">
    <property type="entry name" value="Fun_TF"/>
</dbReference>
<feature type="compositionally biased region" description="Polar residues" evidence="1">
    <location>
        <begin position="1"/>
        <end position="19"/>
    </location>
</feature>
<dbReference type="VEuPathDB" id="FungiDB:BTJ68_12709"/>